<dbReference type="OrthoDB" id="26525at2759"/>
<dbReference type="SUPFAM" id="SSF47473">
    <property type="entry name" value="EF-hand"/>
    <property type="match status" value="1"/>
</dbReference>
<organism evidence="1 2">
    <name type="scientific">Plasmopara halstedii</name>
    <name type="common">Downy mildew of sunflower</name>
    <dbReference type="NCBI Taxonomy" id="4781"/>
    <lineage>
        <taxon>Eukaryota</taxon>
        <taxon>Sar</taxon>
        <taxon>Stramenopiles</taxon>
        <taxon>Oomycota</taxon>
        <taxon>Peronosporomycetes</taxon>
        <taxon>Peronosporales</taxon>
        <taxon>Peronosporaceae</taxon>
        <taxon>Plasmopara</taxon>
    </lineage>
</organism>
<dbReference type="OMA" id="IPRMAQQ"/>
<protein>
    <submittedName>
        <fullName evidence="1">EF-hand domain pair</fullName>
    </submittedName>
</protein>
<dbReference type="Proteomes" id="UP000054928">
    <property type="component" value="Unassembled WGS sequence"/>
</dbReference>
<evidence type="ECO:0000313" key="1">
    <source>
        <dbReference type="EMBL" id="CEG42178.1"/>
    </source>
</evidence>
<dbReference type="InterPro" id="IPR025663">
    <property type="entry name" value="AKAP_28"/>
</dbReference>
<dbReference type="GeneID" id="36407528"/>
<dbReference type="AlphaFoldDB" id="A0A0P1AMK7"/>
<name>A0A0P1AMK7_PLAHL</name>
<evidence type="ECO:0000313" key="2">
    <source>
        <dbReference type="Proteomes" id="UP000054928"/>
    </source>
</evidence>
<dbReference type="Pfam" id="PF14469">
    <property type="entry name" value="AKAP28"/>
    <property type="match status" value="1"/>
</dbReference>
<proteinExistence type="predicted"/>
<accession>A0A0P1AMK7</accession>
<dbReference type="InterPro" id="IPR011992">
    <property type="entry name" value="EF-hand-dom_pair"/>
</dbReference>
<dbReference type="RefSeq" id="XP_024578547.1">
    <property type="nucleotide sequence ID" value="XM_024728030.1"/>
</dbReference>
<keyword evidence="2" id="KW-1185">Reference proteome</keyword>
<reference evidence="2" key="1">
    <citation type="submission" date="2014-09" db="EMBL/GenBank/DDBJ databases">
        <authorList>
            <person name="Sharma Rahul"/>
            <person name="Thines Marco"/>
        </authorList>
    </citation>
    <scope>NUCLEOTIDE SEQUENCE [LARGE SCALE GENOMIC DNA]</scope>
</reference>
<sequence length="609" mass="69982">MIDTSKSLHLLTTLLSQWVACGRLSYKFSVAAITSGRDGKPQIIATFSKPTLQTPAAEAVARLYFYLSIDLQRVCGFTVEQDLHFHNLETIRFNEAILDRIIRRKMQLRAAQLVDLSDEFVATRVPAVICKRKEEQRKLDRDATEEYLLEQMQHRDFYSDGYLPFEVFRETLNSVELSSRVVSREVLLALVAANRDGMVSYGEFVSVAADMIDVIVGPDDKYDEEILTEDEWLDQFEIVSARQTHYTIEKLTALIDAHVERTADVENAMAVHWATAETDSTAVVEKNKQKNEEKDLNLNSGLASTMKNILDDDQRCSHSAGSRRASFKQGIRMSRHQLRSILETPQLLLSNAEINLIVALVKTETNTLGVEEVLCEELILLIRRVRRMIFDYQRKCFVDRIEKYILDQFETCEKHNLEGTSKHLKKRLTQKEVKRAVRDMQKLLLSPIQKMQLVALTQERADEPDHMVNYLKLIPRMAQQLHELVDATFLKKKAKLLHDVNILNIKKVNLPCEGVVRQASYGSFAQYDTLQLGVIPMRDFYTALEHLSHTHDFPFESKAERIQSGVLADPSGDGRVNYARFQHLMYPLMIHFYQEHEVLRAMCIGDKST</sequence>
<dbReference type="EMBL" id="CCYD01000610">
    <property type="protein sequence ID" value="CEG42178.1"/>
    <property type="molecule type" value="Genomic_DNA"/>
</dbReference>